<evidence type="ECO:0000256" key="1">
    <source>
        <dbReference type="SAM" id="MobiDB-lite"/>
    </source>
</evidence>
<evidence type="ECO:0000313" key="2">
    <source>
        <dbReference type="EMBL" id="CAK9171901.1"/>
    </source>
</evidence>
<feature type="region of interest" description="Disordered" evidence="1">
    <location>
        <begin position="1"/>
        <end position="21"/>
    </location>
</feature>
<accession>A0ABC8TVP1</accession>
<evidence type="ECO:0000313" key="3">
    <source>
        <dbReference type="Proteomes" id="UP001642360"/>
    </source>
</evidence>
<organism evidence="2 3">
    <name type="scientific">Ilex paraguariensis</name>
    <name type="common">yerba mate</name>
    <dbReference type="NCBI Taxonomy" id="185542"/>
    <lineage>
        <taxon>Eukaryota</taxon>
        <taxon>Viridiplantae</taxon>
        <taxon>Streptophyta</taxon>
        <taxon>Embryophyta</taxon>
        <taxon>Tracheophyta</taxon>
        <taxon>Spermatophyta</taxon>
        <taxon>Magnoliopsida</taxon>
        <taxon>eudicotyledons</taxon>
        <taxon>Gunneridae</taxon>
        <taxon>Pentapetalae</taxon>
        <taxon>asterids</taxon>
        <taxon>campanulids</taxon>
        <taxon>Aquifoliales</taxon>
        <taxon>Aquifoliaceae</taxon>
        <taxon>Ilex</taxon>
    </lineage>
</organism>
<dbReference type="EMBL" id="CAUOFW020005869">
    <property type="protein sequence ID" value="CAK9171901.1"/>
    <property type="molecule type" value="Genomic_DNA"/>
</dbReference>
<keyword evidence="3" id="KW-1185">Reference proteome</keyword>
<reference evidence="2 3" key="1">
    <citation type="submission" date="2024-02" db="EMBL/GenBank/DDBJ databases">
        <authorList>
            <person name="Vignale AGUSTIN F."/>
            <person name="Sosa J E."/>
            <person name="Modenutti C."/>
        </authorList>
    </citation>
    <scope>NUCLEOTIDE SEQUENCE [LARGE SCALE GENOMIC DNA]</scope>
</reference>
<dbReference type="Proteomes" id="UP001642360">
    <property type="component" value="Unassembled WGS sequence"/>
</dbReference>
<gene>
    <name evidence="2" type="ORF">ILEXP_LOCUS41521</name>
</gene>
<sequence>MEMQKQEGLLTDAEMESMTSVQASEVDDWANFKDNDIMQQQSAILAEEAEKIPFVGDKARTLSGTER</sequence>
<dbReference type="AlphaFoldDB" id="A0ABC8TVP1"/>
<proteinExistence type="predicted"/>
<name>A0ABC8TVP1_9AQUA</name>
<comment type="caution">
    <text evidence="2">The sequence shown here is derived from an EMBL/GenBank/DDBJ whole genome shotgun (WGS) entry which is preliminary data.</text>
</comment>
<protein>
    <submittedName>
        <fullName evidence="2">Uncharacterized protein</fullName>
    </submittedName>
</protein>